<dbReference type="SUPFAM" id="SSF52540">
    <property type="entry name" value="P-loop containing nucleoside triphosphate hydrolases"/>
    <property type="match status" value="1"/>
</dbReference>
<evidence type="ECO:0000313" key="2">
    <source>
        <dbReference type="Proteomes" id="UP001056535"/>
    </source>
</evidence>
<reference evidence="1" key="1">
    <citation type="submission" date="2022-06" db="EMBL/GenBank/DDBJ databases">
        <title>Ornithinimicrobium JY.X270.</title>
        <authorList>
            <person name="Huang Y."/>
        </authorList>
    </citation>
    <scope>NUCLEOTIDE SEQUENCE</scope>
    <source>
        <strain evidence="1">JY.X270</strain>
    </source>
</reference>
<dbReference type="Proteomes" id="UP001056535">
    <property type="component" value="Chromosome"/>
</dbReference>
<dbReference type="Pfam" id="PF13238">
    <property type="entry name" value="AAA_18"/>
    <property type="match status" value="1"/>
</dbReference>
<gene>
    <name evidence="1" type="ORF">NF557_16470</name>
</gene>
<proteinExistence type="predicted"/>
<protein>
    <submittedName>
        <fullName evidence="1">AAA family ATPase</fullName>
    </submittedName>
</protein>
<keyword evidence="2" id="KW-1185">Reference proteome</keyword>
<accession>A0ABY4YIT4</accession>
<sequence>MTRRLRILLTGMSAVGKSTLVGLLRQRGYAAVDTDDGYTTESIGQPGEVLWLEDRVRALLDGPEELLFVAGCARNQVAFRDDFDLTVLLSAPAEVIRQRLRDRDTNDFGKTPEQEAQVLADLAEVEPLLRSVADHEIVTTGSVDRTLEQVLESSRTTTKMRAGAAKPLRKWVGR</sequence>
<evidence type="ECO:0000313" key="1">
    <source>
        <dbReference type="EMBL" id="USQ76160.1"/>
    </source>
</evidence>
<name>A0ABY4YIT4_9MICO</name>
<dbReference type="RefSeq" id="WP_252620855.1">
    <property type="nucleotide sequence ID" value="NZ_CP099490.1"/>
</dbReference>
<organism evidence="1 2">
    <name type="scientific">Ornithinimicrobium cryptoxanthini</name>
    <dbReference type="NCBI Taxonomy" id="2934161"/>
    <lineage>
        <taxon>Bacteria</taxon>
        <taxon>Bacillati</taxon>
        <taxon>Actinomycetota</taxon>
        <taxon>Actinomycetes</taxon>
        <taxon>Micrococcales</taxon>
        <taxon>Ornithinimicrobiaceae</taxon>
        <taxon>Ornithinimicrobium</taxon>
    </lineage>
</organism>
<dbReference type="InterPro" id="IPR027417">
    <property type="entry name" value="P-loop_NTPase"/>
</dbReference>
<dbReference type="EMBL" id="CP099490">
    <property type="protein sequence ID" value="USQ76160.1"/>
    <property type="molecule type" value="Genomic_DNA"/>
</dbReference>
<dbReference type="Gene3D" id="3.40.50.300">
    <property type="entry name" value="P-loop containing nucleotide triphosphate hydrolases"/>
    <property type="match status" value="2"/>
</dbReference>